<gene>
    <name evidence="3" type="primary">vapB1</name>
    <name evidence="3" type="ORF">AW06_004398</name>
    <name evidence="4" type="ORF">HWD57_08190</name>
</gene>
<reference evidence="4 6" key="2">
    <citation type="journal article" date="2019" name="Microbiome">
        <title>Annotated bacterial chromosomes from frame-shift-corrected long-read metagenomic data.</title>
        <authorList>
            <person name="Arumugam K."/>
            <person name="Bagci C."/>
            <person name="Bessarab I."/>
            <person name="Beier S."/>
            <person name="Buchfink B."/>
            <person name="Gorska A."/>
            <person name="Qiu G."/>
            <person name="Huson D.H."/>
            <person name="Williams R.B.H."/>
        </authorList>
    </citation>
    <scope>NUCLEOTIDE SEQUENCE [LARGE SCALE GENOMIC DNA]</scope>
    <source>
        <strain evidence="4">SSA1</strain>
    </source>
</reference>
<proteinExistence type="predicted"/>
<accession>A0A7D5SJN3</accession>
<dbReference type="GO" id="GO:0003677">
    <property type="term" value="F:DNA binding"/>
    <property type="evidence" value="ECO:0007669"/>
    <property type="project" value="UniProtKB-UniRule"/>
</dbReference>
<dbReference type="AlphaFoldDB" id="A0A080M091"/>
<evidence type="ECO:0000313" key="3">
    <source>
        <dbReference type="EMBL" id="KFB74672.1"/>
    </source>
</evidence>
<organism evidence="3 5">
    <name type="scientific">Candidatus Accumulibacter cognatus</name>
    <dbReference type="NCBI Taxonomy" id="2954383"/>
    <lineage>
        <taxon>Bacteria</taxon>
        <taxon>Pseudomonadati</taxon>
        <taxon>Pseudomonadota</taxon>
        <taxon>Betaproteobacteria</taxon>
        <taxon>Candidatus Accumulibacter</taxon>
    </lineage>
</organism>
<reference evidence="4" key="3">
    <citation type="submission" date="2020-06" db="EMBL/GenBank/DDBJ databases">
        <authorList>
            <person name="Arumugam K."/>
            <person name="Besarab I."/>
            <person name="Haryono M."/>
            <person name="Bagci C."/>
            <person name="Beier S."/>
            <person name="Buchfink B."/>
            <person name="Gorska A."/>
            <person name="Qiu G."/>
            <person name="Huson D.H."/>
            <person name="Williams R.B."/>
        </authorList>
    </citation>
    <scope>NUCLEOTIDE SEQUENCE</scope>
    <source>
        <strain evidence="4">SSA1</strain>
    </source>
</reference>
<keyword evidence="5" id="KW-1185">Reference proteome</keyword>
<dbReference type="Proteomes" id="UP000021315">
    <property type="component" value="Unassembled WGS sequence"/>
</dbReference>
<evidence type="ECO:0000259" key="2">
    <source>
        <dbReference type="PROSITE" id="PS51740"/>
    </source>
</evidence>
<evidence type="ECO:0000313" key="4">
    <source>
        <dbReference type="EMBL" id="QLH49765.1"/>
    </source>
</evidence>
<dbReference type="KEGG" id="acog:HWD57_08190"/>
<feature type="domain" description="SpoVT-AbrB" evidence="2">
    <location>
        <begin position="3"/>
        <end position="46"/>
    </location>
</feature>
<keyword evidence="1 4" id="KW-0238">DNA-binding</keyword>
<dbReference type="InterPro" id="IPR007159">
    <property type="entry name" value="SpoVT-AbrB_dom"/>
</dbReference>
<dbReference type="RefSeq" id="WP_034953885.1">
    <property type="nucleotide sequence ID" value="NZ_JDST02000155.1"/>
</dbReference>
<dbReference type="Gene3D" id="2.10.260.10">
    <property type="match status" value="1"/>
</dbReference>
<dbReference type="EMBL" id="CP058708">
    <property type="protein sequence ID" value="QLH49765.1"/>
    <property type="molecule type" value="Genomic_DNA"/>
</dbReference>
<sequence length="94" mass="10086">MRTRVFRSGNSQAVRIPVELQLPPGVKEVEIEAMPGGDLLIRPALRRLTGLADSFSAMGALGWFPDGQRPDAGEELERDWGTWGAAKAGNGEPG</sequence>
<dbReference type="Proteomes" id="UP000509684">
    <property type="component" value="Chromosome"/>
</dbReference>
<protein>
    <submittedName>
        <fullName evidence="4">AbrB/MazE/SpoVT family DNA-binding domain-containing protein</fullName>
    </submittedName>
    <submittedName>
        <fullName evidence="3">Antitoxin VapB1</fullName>
    </submittedName>
</protein>
<evidence type="ECO:0000313" key="5">
    <source>
        <dbReference type="Proteomes" id="UP000021315"/>
    </source>
</evidence>
<reference evidence="3 5" key="1">
    <citation type="submission" date="2014-02" db="EMBL/GenBank/DDBJ databases">
        <title>Expanding our view of genomic diversity in Candidatus Accumulibacter clades.</title>
        <authorList>
            <person name="Skennerton C.T."/>
            <person name="Barr J.J."/>
            <person name="Slater F.R."/>
            <person name="Bond P.L."/>
            <person name="Tyson G.W."/>
        </authorList>
    </citation>
    <scope>NUCLEOTIDE SEQUENCE [LARGE SCALE GENOMIC DNA]</scope>
    <source>
        <strain evidence="5">SK-02</strain>
    </source>
</reference>
<dbReference type="EMBL" id="JDST02000155">
    <property type="protein sequence ID" value="KFB74672.1"/>
    <property type="molecule type" value="Genomic_DNA"/>
</dbReference>
<dbReference type="PROSITE" id="PS51740">
    <property type="entry name" value="SPOVT_ABRB"/>
    <property type="match status" value="1"/>
</dbReference>
<evidence type="ECO:0000313" key="6">
    <source>
        <dbReference type="Proteomes" id="UP000509684"/>
    </source>
</evidence>
<dbReference type="InterPro" id="IPR037914">
    <property type="entry name" value="SpoVT-AbrB_sf"/>
</dbReference>
<accession>A0A080M091</accession>
<name>A0A080M091_9PROT</name>
<evidence type="ECO:0000256" key="1">
    <source>
        <dbReference type="PROSITE-ProRule" id="PRU01076"/>
    </source>
</evidence>
<dbReference type="SUPFAM" id="SSF89447">
    <property type="entry name" value="AbrB/MazE/MraZ-like"/>
    <property type="match status" value="1"/>
</dbReference>